<evidence type="ECO:0000313" key="3">
    <source>
        <dbReference type="Proteomes" id="UP000480275"/>
    </source>
</evidence>
<protein>
    <submittedName>
        <fullName evidence="2">Uncharacterized protein</fullName>
    </submittedName>
</protein>
<gene>
    <name evidence="2" type="ORF">GHK24_03470</name>
</gene>
<comment type="caution">
    <text evidence="2">The sequence shown here is derived from an EMBL/GenBank/DDBJ whole genome shotgun (WGS) entry which is preliminary data.</text>
</comment>
<sequence>MFARSELSDERIREKIIKALEEPAPTNTTPPPAARSAAPAEVPPAPPPRAPEKTRNAFDIY</sequence>
<proteinExistence type="predicted"/>
<organism evidence="2 3">
    <name type="scientific">Rhodocyclus tenuis</name>
    <name type="common">Rhodospirillum tenue</name>
    <dbReference type="NCBI Taxonomy" id="1066"/>
    <lineage>
        <taxon>Bacteria</taxon>
        <taxon>Pseudomonadati</taxon>
        <taxon>Pseudomonadota</taxon>
        <taxon>Betaproteobacteria</taxon>
        <taxon>Rhodocyclales</taxon>
        <taxon>Rhodocyclaceae</taxon>
        <taxon>Rhodocyclus</taxon>
    </lineage>
</organism>
<evidence type="ECO:0000256" key="1">
    <source>
        <dbReference type="SAM" id="MobiDB-lite"/>
    </source>
</evidence>
<name>A0A6L5JWB6_RHOTE</name>
<accession>A0A6L5JWB6</accession>
<dbReference type="EMBL" id="WIXJ01000002">
    <property type="protein sequence ID" value="MQY50840.1"/>
    <property type="molecule type" value="Genomic_DNA"/>
</dbReference>
<reference evidence="2 3" key="1">
    <citation type="submission" date="2019-10" db="EMBL/GenBank/DDBJ databases">
        <title>Whole-genome sequence of the purple nonsulfur photosynthetic bacterium Rhodocyclus tenuis.</title>
        <authorList>
            <person name="Kyndt J.A."/>
            <person name="Meyer T.E."/>
        </authorList>
    </citation>
    <scope>NUCLEOTIDE SEQUENCE [LARGE SCALE GENOMIC DNA]</scope>
    <source>
        <strain evidence="2 3">DSM 110</strain>
    </source>
</reference>
<feature type="region of interest" description="Disordered" evidence="1">
    <location>
        <begin position="18"/>
        <end position="61"/>
    </location>
</feature>
<evidence type="ECO:0000313" key="2">
    <source>
        <dbReference type="EMBL" id="MQY50840.1"/>
    </source>
</evidence>
<feature type="compositionally biased region" description="Basic and acidic residues" evidence="1">
    <location>
        <begin position="50"/>
        <end position="61"/>
    </location>
</feature>
<dbReference type="AlphaFoldDB" id="A0A6L5JWB6"/>
<dbReference type="Proteomes" id="UP000480275">
    <property type="component" value="Unassembled WGS sequence"/>
</dbReference>